<dbReference type="GO" id="GO:0006352">
    <property type="term" value="P:DNA-templated transcription initiation"/>
    <property type="evidence" value="ECO:0007669"/>
    <property type="project" value="InterPro"/>
</dbReference>
<dbReference type="PANTHER" id="PTHR43133">
    <property type="entry name" value="RNA POLYMERASE ECF-TYPE SIGMA FACTO"/>
    <property type="match status" value="1"/>
</dbReference>
<dbReference type="InterPro" id="IPR007627">
    <property type="entry name" value="RNA_pol_sigma70_r2"/>
</dbReference>
<protein>
    <submittedName>
        <fullName evidence="8">RNA polymerase sigma factor</fullName>
    </submittedName>
</protein>
<dbReference type="Pfam" id="PF08281">
    <property type="entry name" value="Sigma70_r4_2"/>
    <property type="match status" value="1"/>
</dbReference>
<feature type="domain" description="RNA polymerase sigma-70 region 2" evidence="6">
    <location>
        <begin position="24"/>
        <end position="91"/>
    </location>
</feature>
<organism evidence="8 9">
    <name type="scientific">Lederbergia citrea</name>
    <dbReference type="NCBI Taxonomy" id="2833581"/>
    <lineage>
        <taxon>Bacteria</taxon>
        <taxon>Bacillati</taxon>
        <taxon>Bacillota</taxon>
        <taxon>Bacilli</taxon>
        <taxon>Bacillales</taxon>
        <taxon>Bacillaceae</taxon>
        <taxon>Lederbergia</taxon>
    </lineage>
</organism>
<dbReference type="NCBIfam" id="TIGR02937">
    <property type="entry name" value="sigma70-ECF"/>
    <property type="match status" value="1"/>
</dbReference>
<dbReference type="InterPro" id="IPR013249">
    <property type="entry name" value="RNA_pol_sigma70_r4_t2"/>
</dbReference>
<proteinExistence type="inferred from homology"/>
<dbReference type="InterPro" id="IPR039425">
    <property type="entry name" value="RNA_pol_sigma-70-like"/>
</dbReference>
<dbReference type="GO" id="GO:0016987">
    <property type="term" value="F:sigma factor activity"/>
    <property type="evidence" value="ECO:0007669"/>
    <property type="project" value="UniProtKB-KW"/>
</dbReference>
<accession>A0A942UNB2</accession>
<comment type="caution">
    <text evidence="8">The sequence shown here is derived from an EMBL/GenBank/DDBJ whole genome shotgun (WGS) entry which is preliminary data.</text>
</comment>
<dbReference type="Gene3D" id="1.10.10.10">
    <property type="entry name" value="Winged helix-like DNA-binding domain superfamily/Winged helix DNA-binding domain"/>
    <property type="match status" value="1"/>
</dbReference>
<keyword evidence="3" id="KW-0731">Sigma factor</keyword>
<dbReference type="InterPro" id="IPR013325">
    <property type="entry name" value="RNA_pol_sigma_r2"/>
</dbReference>
<dbReference type="GO" id="GO:0003677">
    <property type="term" value="F:DNA binding"/>
    <property type="evidence" value="ECO:0007669"/>
    <property type="project" value="UniProtKB-KW"/>
</dbReference>
<keyword evidence="9" id="KW-1185">Reference proteome</keyword>
<dbReference type="RefSeq" id="WP_213098034.1">
    <property type="nucleotide sequence ID" value="NZ_JAGYPH010000002.1"/>
</dbReference>
<dbReference type="PANTHER" id="PTHR43133:SF8">
    <property type="entry name" value="RNA POLYMERASE SIGMA FACTOR HI_1459-RELATED"/>
    <property type="match status" value="1"/>
</dbReference>
<dbReference type="EMBL" id="JAGYPN010000002">
    <property type="protein sequence ID" value="MBS4222982.1"/>
    <property type="molecule type" value="Genomic_DNA"/>
</dbReference>
<dbReference type="SUPFAM" id="SSF88946">
    <property type="entry name" value="Sigma2 domain of RNA polymerase sigma factors"/>
    <property type="match status" value="1"/>
</dbReference>
<keyword evidence="2" id="KW-0805">Transcription regulation</keyword>
<sequence length="182" mass="21318">MKEKLDEELMALVNKKHRPALEEIYDRYIKLIYSFIYKFTNGNEEKAKEIVQLVFLKLWTTKSSYSSEKGSFINWLLTVTRNVCVDYIRKDSVHVQNNKQIDAPIDIADPKNEIEDSLIFSEITTAKNQLSKPQKRLIDLLYWKGYSLSEIAKMENEPLGTIKSRLHQSLKKLKKYLEVGDL</sequence>
<dbReference type="Pfam" id="PF04542">
    <property type="entry name" value="Sigma70_r2"/>
    <property type="match status" value="1"/>
</dbReference>
<dbReference type="SUPFAM" id="SSF88659">
    <property type="entry name" value="Sigma3 and sigma4 domains of RNA polymerase sigma factors"/>
    <property type="match status" value="1"/>
</dbReference>
<evidence type="ECO:0000256" key="2">
    <source>
        <dbReference type="ARBA" id="ARBA00023015"/>
    </source>
</evidence>
<reference evidence="8 9" key="1">
    <citation type="submission" date="2021-05" db="EMBL/GenBank/DDBJ databases">
        <title>Novel Bacillus species.</title>
        <authorList>
            <person name="Liu G."/>
        </authorList>
    </citation>
    <scope>NUCLEOTIDE SEQUENCE [LARGE SCALE GENOMIC DNA]</scope>
    <source>
        <strain evidence="8 9">FJAT-49682</strain>
    </source>
</reference>
<evidence type="ECO:0000259" key="7">
    <source>
        <dbReference type="Pfam" id="PF08281"/>
    </source>
</evidence>
<evidence type="ECO:0000259" key="6">
    <source>
        <dbReference type="Pfam" id="PF04542"/>
    </source>
</evidence>
<gene>
    <name evidence="8" type="ORF">KHA91_09535</name>
</gene>
<evidence type="ECO:0000256" key="5">
    <source>
        <dbReference type="ARBA" id="ARBA00023163"/>
    </source>
</evidence>
<feature type="domain" description="RNA polymerase sigma factor 70 region 4 type 2" evidence="7">
    <location>
        <begin position="122"/>
        <end position="173"/>
    </location>
</feature>
<comment type="similarity">
    <text evidence="1">Belongs to the sigma-70 factor family. ECF subfamily.</text>
</comment>
<keyword evidence="4" id="KW-0238">DNA-binding</keyword>
<dbReference type="CDD" id="cd06171">
    <property type="entry name" value="Sigma70_r4"/>
    <property type="match status" value="1"/>
</dbReference>
<dbReference type="Gene3D" id="1.10.1740.10">
    <property type="match status" value="1"/>
</dbReference>
<evidence type="ECO:0000313" key="9">
    <source>
        <dbReference type="Proteomes" id="UP000676456"/>
    </source>
</evidence>
<evidence type="ECO:0000256" key="1">
    <source>
        <dbReference type="ARBA" id="ARBA00010641"/>
    </source>
</evidence>
<evidence type="ECO:0000256" key="3">
    <source>
        <dbReference type="ARBA" id="ARBA00023082"/>
    </source>
</evidence>
<dbReference type="InterPro" id="IPR014284">
    <property type="entry name" value="RNA_pol_sigma-70_dom"/>
</dbReference>
<keyword evidence="5" id="KW-0804">Transcription</keyword>
<dbReference type="InterPro" id="IPR036388">
    <property type="entry name" value="WH-like_DNA-bd_sf"/>
</dbReference>
<name>A0A942UNB2_9BACI</name>
<dbReference type="Proteomes" id="UP000676456">
    <property type="component" value="Unassembled WGS sequence"/>
</dbReference>
<evidence type="ECO:0000256" key="4">
    <source>
        <dbReference type="ARBA" id="ARBA00023125"/>
    </source>
</evidence>
<dbReference type="InterPro" id="IPR013324">
    <property type="entry name" value="RNA_pol_sigma_r3/r4-like"/>
</dbReference>
<dbReference type="AlphaFoldDB" id="A0A942UNB2"/>
<evidence type="ECO:0000313" key="8">
    <source>
        <dbReference type="EMBL" id="MBS4222982.1"/>
    </source>
</evidence>